<feature type="region of interest" description="Disordered" evidence="4">
    <location>
        <begin position="169"/>
        <end position="201"/>
    </location>
</feature>
<accession>A0AAX2H1Q0</accession>
<dbReference type="EMBL" id="LT906449">
    <property type="protein sequence ID" value="SNV16813.1"/>
    <property type="molecule type" value="Genomic_DNA"/>
</dbReference>
<dbReference type="Proteomes" id="UP000215539">
    <property type="component" value="Chromosome 1"/>
</dbReference>
<dbReference type="GO" id="GO:0015935">
    <property type="term" value="C:small ribosomal subunit"/>
    <property type="evidence" value="ECO:0007669"/>
    <property type="project" value="TreeGrafter"/>
</dbReference>
<evidence type="ECO:0000313" key="6">
    <source>
        <dbReference type="Proteomes" id="UP000215539"/>
    </source>
</evidence>
<evidence type="ECO:0000256" key="1">
    <source>
        <dbReference type="ARBA" id="ARBA00022980"/>
    </source>
</evidence>
<dbReference type="NCBIfam" id="TIGR00002">
    <property type="entry name" value="S16"/>
    <property type="match status" value="1"/>
</dbReference>
<dbReference type="GO" id="GO:0006412">
    <property type="term" value="P:translation"/>
    <property type="evidence" value="ECO:0007669"/>
    <property type="project" value="UniProtKB-UniRule"/>
</dbReference>
<evidence type="ECO:0000256" key="2">
    <source>
        <dbReference type="ARBA" id="ARBA00023274"/>
    </source>
</evidence>
<dbReference type="NCBIfam" id="NF011094">
    <property type="entry name" value="PRK14521.1"/>
    <property type="match status" value="1"/>
</dbReference>
<gene>
    <name evidence="3 5" type="primary">rpsP</name>
    <name evidence="5" type="ORF">SAMEA44541418_02396</name>
</gene>
<evidence type="ECO:0000256" key="4">
    <source>
        <dbReference type="SAM" id="MobiDB-lite"/>
    </source>
</evidence>
<dbReference type="PANTHER" id="PTHR12919:SF20">
    <property type="entry name" value="SMALL RIBOSOMAL SUBUNIT PROTEIN BS16M"/>
    <property type="match status" value="1"/>
</dbReference>
<dbReference type="GO" id="GO:0005737">
    <property type="term" value="C:cytoplasm"/>
    <property type="evidence" value="ECO:0007669"/>
    <property type="project" value="UniProtKB-ARBA"/>
</dbReference>
<evidence type="ECO:0000256" key="3">
    <source>
        <dbReference type="HAMAP-Rule" id="MF_00385"/>
    </source>
</evidence>
<dbReference type="SUPFAM" id="SSF54565">
    <property type="entry name" value="Ribosomal protein S16"/>
    <property type="match status" value="1"/>
</dbReference>
<dbReference type="AlphaFoldDB" id="A0AAX2H1Q0"/>
<name>A0AAX2H1Q0_9FLAO</name>
<dbReference type="Gene3D" id="3.30.1320.10">
    <property type="match status" value="1"/>
</dbReference>
<dbReference type="InterPro" id="IPR000307">
    <property type="entry name" value="Ribosomal_bS16"/>
</dbReference>
<keyword evidence="1 3" id="KW-0689">Ribosomal protein</keyword>
<organism evidence="5 6">
    <name type="scientific">Capnocytophaga haemolytica</name>
    <dbReference type="NCBI Taxonomy" id="45243"/>
    <lineage>
        <taxon>Bacteria</taxon>
        <taxon>Pseudomonadati</taxon>
        <taxon>Bacteroidota</taxon>
        <taxon>Flavobacteriia</taxon>
        <taxon>Flavobacteriales</taxon>
        <taxon>Flavobacteriaceae</taxon>
        <taxon>Capnocytophaga</taxon>
    </lineage>
</organism>
<dbReference type="PANTHER" id="PTHR12919">
    <property type="entry name" value="30S RIBOSOMAL PROTEIN S16"/>
    <property type="match status" value="1"/>
</dbReference>
<keyword evidence="2 3" id="KW-0687">Ribonucleoprotein</keyword>
<comment type="similarity">
    <text evidence="3">Belongs to the bacterial ribosomal protein bS16 family.</text>
</comment>
<dbReference type="HAMAP" id="MF_00385">
    <property type="entry name" value="Ribosomal_bS16"/>
    <property type="match status" value="1"/>
</dbReference>
<dbReference type="Pfam" id="PF00886">
    <property type="entry name" value="Ribosomal_S16"/>
    <property type="match status" value="1"/>
</dbReference>
<feature type="compositionally biased region" description="Low complexity" evidence="4">
    <location>
        <begin position="190"/>
        <end position="201"/>
    </location>
</feature>
<dbReference type="GO" id="GO:0003735">
    <property type="term" value="F:structural constituent of ribosome"/>
    <property type="evidence" value="ECO:0007669"/>
    <property type="project" value="InterPro"/>
</dbReference>
<proteinExistence type="inferred from homology"/>
<evidence type="ECO:0000313" key="5">
    <source>
        <dbReference type="EMBL" id="SNV16813.1"/>
    </source>
</evidence>
<sequence>MKTFVSSKISRTFAAELITRSSTSLIKYFMPVKIRLQRHGKKGKPFYWIVAADSRAKRDGKFLEKLGTYNPVSNPAQIEINVDASIKWLKNGAQPSDTARRILSYKGVLLKYHLLGGVAKGALTEEQAEAKFQAWLEQKEGKLSSKTQQLAKAKEEARIKALAAEKETAEKRKLAAQAAPEEPVAEQAEEAPAQETNETEA</sequence>
<dbReference type="InterPro" id="IPR023803">
    <property type="entry name" value="Ribosomal_bS16_dom_sf"/>
</dbReference>
<reference evidence="5 6" key="1">
    <citation type="submission" date="2017-06" db="EMBL/GenBank/DDBJ databases">
        <authorList>
            <consortium name="Pathogen Informatics"/>
        </authorList>
    </citation>
    <scope>NUCLEOTIDE SEQUENCE [LARGE SCALE GENOMIC DNA]</scope>
    <source>
        <strain evidence="5 6">NCTC12947</strain>
    </source>
</reference>
<protein>
    <recommendedName>
        <fullName evidence="3">Small ribosomal subunit protein bS16</fullName>
    </recommendedName>
</protein>